<dbReference type="InterPro" id="IPR000225">
    <property type="entry name" value="Armadillo"/>
</dbReference>
<organism evidence="11 12">
    <name type="scientific">Planoprotostelium fungivorum</name>
    <dbReference type="NCBI Taxonomy" id="1890364"/>
    <lineage>
        <taxon>Eukaryota</taxon>
        <taxon>Amoebozoa</taxon>
        <taxon>Evosea</taxon>
        <taxon>Variosea</taxon>
        <taxon>Cavosteliida</taxon>
        <taxon>Cavosteliaceae</taxon>
        <taxon>Planoprotostelium</taxon>
    </lineage>
</organism>
<dbReference type="InParanoid" id="A0A2P6P078"/>
<dbReference type="EMBL" id="MDYQ01000002">
    <property type="protein sequence ID" value="PRP89587.1"/>
    <property type="molecule type" value="Genomic_DNA"/>
</dbReference>
<accession>A0A2P6P078</accession>
<evidence type="ECO:0000313" key="12">
    <source>
        <dbReference type="Proteomes" id="UP000241769"/>
    </source>
</evidence>
<name>A0A2P6P078_9EUKA</name>
<evidence type="ECO:0000256" key="10">
    <source>
        <dbReference type="SAM" id="MobiDB-lite"/>
    </source>
</evidence>
<evidence type="ECO:0000256" key="8">
    <source>
        <dbReference type="ARBA" id="ARBA00038423"/>
    </source>
</evidence>
<dbReference type="AlphaFoldDB" id="A0A2P6P078"/>
<dbReference type="GO" id="GO:0031981">
    <property type="term" value="C:nuclear lumen"/>
    <property type="evidence" value="ECO:0007669"/>
    <property type="project" value="UniProtKB-ARBA"/>
</dbReference>
<comment type="similarity">
    <text evidence="8">Belongs to the importin beta family. Importin beta-2 subfamily.</text>
</comment>
<proteinExistence type="inferred from homology"/>
<keyword evidence="7" id="KW-0539">Nucleus</keyword>
<protein>
    <submittedName>
        <fullName evidence="11">Transportin-1-like</fullName>
    </submittedName>
</protein>
<feature type="repeat" description="HEAT" evidence="9">
    <location>
        <begin position="425"/>
        <end position="459"/>
    </location>
</feature>
<keyword evidence="12" id="KW-1185">Reference proteome</keyword>
<feature type="compositionally biased region" description="Acidic residues" evidence="10">
    <location>
        <begin position="346"/>
        <end position="357"/>
    </location>
</feature>
<feature type="region of interest" description="Disordered" evidence="10">
    <location>
        <begin position="325"/>
        <end position="357"/>
    </location>
</feature>
<dbReference type="OrthoDB" id="951172at2759"/>
<evidence type="ECO:0000256" key="1">
    <source>
        <dbReference type="ARBA" id="ARBA00004123"/>
    </source>
</evidence>
<dbReference type="InterPro" id="IPR011989">
    <property type="entry name" value="ARM-like"/>
</dbReference>
<comment type="subcellular location">
    <subcellularLocation>
        <location evidence="2">Cytoplasm</location>
    </subcellularLocation>
    <subcellularLocation>
        <location evidence="1">Nucleus</location>
    </subcellularLocation>
</comment>
<evidence type="ECO:0000256" key="9">
    <source>
        <dbReference type="PROSITE-ProRule" id="PRU00103"/>
    </source>
</evidence>
<evidence type="ECO:0000256" key="5">
    <source>
        <dbReference type="ARBA" id="ARBA00022737"/>
    </source>
</evidence>
<reference evidence="11 12" key="1">
    <citation type="journal article" date="2018" name="Genome Biol. Evol.">
        <title>Multiple Roots of Fruiting Body Formation in Amoebozoa.</title>
        <authorList>
            <person name="Hillmann F."/>
            <person name="Forbes G."/>
            <person name="Novohradska S."/>
            <person name="Ferling I."/>
            <person name="Riege K."/>
            <person name="Groth M."/>
            <person name="Westermann M."/>
            <person name="Marz M."/>
            <person name="Spaller T."/>
            <person name="Winckler T."/>
            <person name="Schaap P."/>
            <person name="Glockner G."/>
        </authorList>
    </citation>
    <scope>NUCLEOTIDE SEQUENCE [LARGE SCALE GENOMIC DNA]</scope>
    <source>
        <strain evidence="11 12">Jena</strain>
    </source>
</reference>
<dbReference type="FunFam" id="1.25.10.10:FF:000028">
    <property type="entry name" value="Transportin-1 isoform 1"/>
    <property type="match status" value="1"/>
</dbReference>
<keyword evidence="5" id="KW-0677">Repeat</keyword>
<dbReference type="GO" id="GO:0006606">
    <property type="term" value="P:protein import into nucleus"/>
    <property type="evidence" value="ECO:0007669"/>
    <property type="project" value="InterPro"/>
</dbReference>
<dbReference type="PROSITE" id="PS50077">
    <property type="entry name" value="HEAT_REPEAT"/>
    <property type="match status" value="1"/>
</dbReference>
<dbReference type="Pfam" id="PF13513">
    <property type="entry name" value="HEAT_EZ"/>
    <property type="match status" value="1"/>
</dbReference>
<evidence type="ECO:0000256" key="4">
    <source>
        <dbReference type="ARBA" id="ARBA00022490"/>
    </source>
</evidence>
<keyword evidence="6" id="KW-0653">Protein transport</keyword>
<keyword evidence="3" id="KW-0813">Transport</keyword>
<evidence type="ECO:0000256" key="3">
    <source>
        <dbReference type="ARBA" id="ARBA00022448"/>
    </source>
</evidence>
<dbReference type="InterPro" id="IPR040122">
    <property type="entry name" value="Importin_beta"/>
</dbReference>
<dbReference type="InterPro" id="IPR021133">
    <property type="entry name" value="HEAT_type_2"/>
</dbReference>
<dbReference type="Proteomes" id="UP000241769">
    <property type="component" value="Unassembled WGS sequence"/>
</dbReference>
<dbReference type="SUPFAM" id="SSF48371">
    <property type="entry name" value="ARM repeat"/>
    <property type="match status" value="1"/>
</dbReference>
<dbReference type="STRING" id="1890364.A0A2P6P078"/>
<comment type="caution">
    <text evidence="11">The sequence shown here is derived from an EMBL/GenBank/DDBJ whole genome shotgun (WGS) entry which is preliminary data.</text>
</comment>
<gene>
    <name evidence="11" type="ORF">PROFUN_00851</name>
</gene>
<dbReference type="GO" id="GO:0005737">
    <property type="term" value="C:cytoplasm"/>
    <property type="evidence" value="ECO:0007669"/>
    <property type="project" value="UniProtKB-SubCell"/>
</dbReference>
<evidence type="ECO:0000313" key="11">
    <source>
        <dbReference type="EMBL" id="PRP89587.1"/>
    </source>
</evidence>
<dbReference type="Gene3D" id="1.25.10.10">
    <property type="entry name" value="Leucine-rich Repeat Variant"/>
    <property type="match status" value="1"/>
</dbReference>
<sequence>MSTGDFSGLTEDGLKHLIEMMRASQSATSNQSQILQEFTKLSQYPDYPKYLLYIFTEMTQPQYADVRPVAGILLKKCVKDASETHLGLVRNYVLKCMADPFVLIRKTTASITTTIVARSGFVQWPALLPFLAQHLESNEQNVVVGAFQIFNLLCEDHSDLMDADLGGSIGRPLNVLIPLFIKHFTHPLEEVRKLAIQCVGQFLYIFPSALNMNMANYIAGLFHLATDPSVIVKKEVCKALTSITEVKIEYIEEQMPQVVKYFLAMTQDPEETLALSACEFWTAISTTNMCAEAVGPVLSELVPVLLNQMVYQDDDMALLAADDDETVPDEPKDIKPFVYMPKSKGEEEEDDDADEASEWGLRKSAASGLDNLSVIFEDSLLPILLPVIEQRLKSQDWKIRESAILTLGAISEGCGVGMKQHLNGIIPYLLELLKDPKPLVRSITCWSLSRYVYYVLKNQEVLTHMVNGMLHSMMDRNKKVQEAAVSALANVCDQARELMVPFLPSCVQCIVIAFGRYQAKNTFLLLDFLGSLAEAVGTELNHANYINHILPPVIGRWNALSDDDPQLLSLLNCVGYLAVSMSIGFQPYAVPVYQRCCKIIEMVLNNNMHDGFLTACLDLIAGLIEGLGSGIESLITNSNLLPLSIRCLADRRPSVQQSVLALLGDMSRCCPSCITPHLQHVMPLIIGHVSLDFISVCNNASWAIGELCIRISPQELDPYTPAIMQKLLALLCKERLNTQLRDNVAITLGRMGTANGQRIAPNLPEFIEPWVKAIRAMRKSDRSRESAIRGLFTLLAINPGAAMSCMPYIMSIAASWETSQTPTDITNTIGQVLHVFKAGAPAAYWTELKAATAPQEWDILQKNYNI</sequence>
<evidence type="ECO:0000256" key="6">
    <source>
        <dbReference type="ARBA" id="ARBA00022927"/>
    </source>
</evidence>
<dbReference type="PANTHER" id="PTHR10527">
    <property type="entry name" value="IMPORTIN BETA"/>
    <property type="match status" value="1"/>
</dbReference>
<keyword evidence="4" id="KW-0963">Cytoplasm</keyword>
<dbReference type="InterPro" id="IPR016024">
    <property type="entry name" value="ARM-type_fold"/>
</dbReference>
<evidence type="ECO:0000256" key="7">
    <source>
        <dbReference type="ARBA" id="ARBA00023242"/>
    </source>
</evidence>
<evidence type="ECO:0000256" key="2">
    <source>
        <dbReference type="ARBA" id="ARBA00004496"/>
    </source>
</evidence>
<dbReference type="FunCoup" id="A0A2P6P078">
    <property type="interactions" value="1328"/>
</dbReference>
<dbReference type="SMART" id="SM00185">
    <property type="entry name" value="ARM"/>
    <property type="match status" value="4"/>
</dbReference>